<dbReference type="AlphaFoldDB" id="A0A5J4JF46"/>
<comment type="caution">
    <text evidence="1">The sequence shown here is derived from an EMBL/GenBank/DDBJ whole genome shotgun (WGS) entry which is preliminary data.</text>
</comment>
<keyword evidence="2" id="KW-1185">Reference proteome</keyword>
<sequence>MQEGNVIFVIDFHKISGYPAGETALAADEEVKSFTTYFLTKIS</sequence>
<proteinExistence type="predicted"/>
<dbReference type="RefSeq" id="WP_259370044.1">
    <property type="nucleotide sequence ID" value="NZ_BKZP01000005.1"/>
</dbReference>
<evidence type="ECO:0000313" key="2">
    <source>
        <dbReference type="Proteomes" id="UP000391919"/>
    </source>
</evidence>
<protein>
    <submittedName>
        <fullName evidence="1">Uncharacterized protein</fullName>
    </submittedName>
</protein>
<gene>
    <name evidence="1" type="ORF">BpJC7_04400</name>
</gene>
<organism evidence="1 2">
    <name type="scientific">Weizmannia acidilactici</name>
    <dbReference type="NCBI Taxonomy" id="2607726"/>
    <lineage>
        <taxon>Bacteria</taxon>
        <taxon>Bacillati</taxon>
        <taxon>Bacillota</taxon>
        <taxon>Bacilli</taxon>
        <taxon>Bacillales</taxon>
        <taxon>Bacillaceae</taxon>
        <taxon>Heyndrickxia</taxon>
    </lineage>
</organism>
<dbReference type="EMBL" id="BKZQ01000004">
    <property type="protein sequence ID" value="GER69137.1"/>
    <property type="molecule type" value="Genomic_DNA"/>
</dbReference>
<name>A0A5J4JF46_9BACI</name>
<dbReference type="Proteomes" id="UP000391919">
    <property type="component" value="Unassembled WGS sequence"/>
</dbReference>
<accession>A0A5J4JF46</accession>
<reference evidence="1 2" key="1">
    <citation type="submission" date="2019-09" db="EMBL/GenBank/DDBJ databases">
        <title>Draft genome sequence of Bacillus sp. JC-7.</title>
        <authorList>
            <person name="Tanaka N."/>
            <person name="Shiwa Y."/>
            <person name="Fujita N."/>
            <person name="Tanasupawat S."/>
        </authorList>
    </citation>
    <scope>NUCLEOTIDE SEQUENCE [LARGE SCALE GENOMIC DNA]</scope>
    <source>
        <strain evidence="1 2">JC-7</strain>
    </source>
</reference>
<evidence type="ECO:0000313" key="1">
    <source>
        <dbReference type="EMBL" id="GER69137.1"/>
    </source>
</evidence>